<evidence type="ECO:0000313" key="3">
    <source>
        <dbReference type="Proteomes" id="UP000315648"/>
    </source>
</evidence>
<accession>A0A556QK55</accession>
<feature type="compositionally biased region" description="Low complexity" evidence="1">
    <location>
        <begin position="90"/>
        <end position="119"/>
    </location>
</feature>
<feature type="region of interest" description="Disordered" evidence="1">
    <location>
        <begin position="85"/>
        <end position="119"/>
    </location>
</feature>
<sequence>MKFIATLFTLIVFTCQLIGHDLSLTDGRTLKNVKLRSMDASGITVIHDDGGDYVDYLTMTETDRTTFGYIQSRYEEVVLRQKQRQEEAARSAAAAKTASAQQPKPVSTTPSPQSSYSAPAYSSQCAATTKKGARCKRTAAAGSAYCWQHQ</sequence>
<reference evidence="2 3" key="1">
    <citation type="submission" date="2019-07" db="EMBL/GenBank/DDBJ databases">
        <title>Description of 53C-WASEF.</title>
        <authorList>
            <person name="Pitt A."/>
            <person name="Hahn M.W."/>
        </authorList>
    </citation>
    <scope>NUCLEOTIDE SEQUENCE [LARGE SCALE GENOMIC DNA]</scope>
    <source>
        <strain evidence="2 3">53C-WASEF</strain>
    </source>
</reference>
<organism evidence="2 3">
    <name type="scientific">Rariglobus hedericola</name>
    <dbReference type="NCBI Taxonomy" id="2597822"/>
    <lineage>
        <taxon>Bacteria</taxon>
        <taxon>Pseudomonadati</taxon>
        <taxon>Verrucomicrobiota</taxon>
        <taxon>Opitutia</taxon>
        <taxon>Opitutales</taxon>
        <taxon>Opitutaceae</taxon>
        <taxon>Rariglobus</taxon>
    </lineage>
</organism>
<dbReference type="OrthoDB" id="666576at2"/>
<protein>
    <submittedName>
        <fullName evidence="2">Uncharacterized protein</fullName>
    </submittedName>
</protein>
<evidence type="ECO:0000313" key="2">
    <source>
        <dbReference type="EMBL" id="TSJ77007.1"/>
    </source>
</evidence>
<dbReference type="EMBL" id="VMBG01000002">
    <property type="protein sequence ID" value="TSJ77007.1"/>
    <property type="molecule type" value="Genomic_DNA"/>
</dbReference>
<dbReference type="AlphaFoldDB" id="A0A556QK55"/>
<proteinExistence type="predicted"/>
<dbReference type="RefSeq" id="WP_144230828.1">
    <property type="nucleotide sequence ID" value="NZ_CBCRVV010000006.1"/>
</dbReference>
<evidence type="ECO:0000256" key="1">
    <source>
        <dbReference type="SAM" id="MobiDB-lite"/>
    </source>
</evidence>
<gene>
    <name evidence="2" type="ORF">FPL22_12925</name>
</gene>
<comment type="caution">
    <text evidence="2">The sequence shown here is derived from an EMBL/GenBank/DDBJ whole genome shotgun (WGS) entry which is preliminary data.</text>
</comment>
<name>A0A556QK55_9BACT</name>
<keyword evidence="3" id="KW-1185">Reference proteome</keyword>
<dbReference type="Proteomes" id="UP000315648">
    <property type="component" value="Unassembled WGS sequence"/>
</dbReference>